<reference evidence="1 2" key="1">
    <citation type="submission" date="2016-07" db="EMBL/GenBank/DDBJ databases">
        <title>Draft Genome Sequence of Methylobrevis pamukkalensis PK2.</title>
        <authorList>
            <person name="Vasilenko O.V."/>
            <person name="Doronina N.V."/>
            <person name="Shmareva M.N."/>
            <person name="Tarlachkov S.V."/>
            <person name="Mustakhimov I."/>
            <person name="Trotsenko Y.A."/>
        </authorList>
    </citation>
    <scope>NUCLEOTIDE SEQUENCE [LARGE SCALE GENOMIC DNA]</scope>
    <source>
        <strain evidence="1 2">PK2</strain>
    </source>
</reference>
<dbReference type="RefSeq" id="WP_069308062.1">
    <property type="nucleotide sequence ID" value="NZ_MCRJ01000125.1"/>
</dbReference>
<dbReference type="EMBL" id="MCRJ01000125">
    <property type="protein sequence ID" value="ODN68893.1"/>
    <property type="molecule type" value="Genomic_DNA"/>
</dbReference>
<keyword evidence="2" id="KW-1185">Reference proteome</keyword>
<organism evidence="1 2">
    <name type="scientific">Methylobrevis pamukkalensis</name>
    <dbReference type="NCBI Taxonomy" id="1439726"/>
    <lineage>
        <taxon>Bacteria</taxon>
        <taxon>Pseudomonadati</taxon>
        <taxon>Pseudomonadota</taxon>
        <taxon>Alphaproteobacteria</taxon>
        <taxon>Hyphomicrobiales</taxon>
        <taxon>Pleomorphomonadaceae</taxon>
        <taxon>Methylobrevis</taxon>
    </lineage>
</organism>
<gene>
    <name evidence="1" type="ORF">A6302_03818</name>
</gene>
<sequence>MSFSRPYIVRPAAARPVLAKVRRLGLAAAAVAIGTGFLGAGTWEWSFTPKGDREAMAIDCRGPVSARAACEEALRPAFATATSDETPGVSTVMRVAR</sequence>
<evidence type="ECO:0000313" key="1">
    <source>
        <dbReference type="EMBL" id="ODN68893.1"/>
    </source>
</evidence>
<proteinExistence type="predicted"/>
<accession>A0A1E3GXY0</accession>
<protein>
    <submittedName>
        <fullName evidence="1">Uncharacterized protein</fullName>
    </submittedName>
</protein>
<dbReference type="Proteomes" id="UP000094622">
    <property type="component" value="Unassembled WGS sequence"/>
</dbReference>
<dbReference type="AlphaFoldDB" id="A0A1E3GXY0"/>
<name>A0A1E3GXY0_9HYPH</name>
<dbReference type="OrthoDB" id="9973229at2"/>
<comment type="caution">
    <text evidence="1">The sequence shown here is derived from an EMBL/GenBank/DDBJ whole genome shotgun (WGS) entry which is preliminary data.</text>
</comment>
<evidence type="ECO:0000313" key="2">
    <source>
        <dbReference type="Proteomes" id="UP000094622"/>
    </source>
</evidence>